<dbReference type="Proteomes" id="UP000886501">
    <property type="component" value="Unassembled WGS sequence"/>
</dbReference>
<accession>A0ACB6ZSJ6</accession>
<evidence type="ECO:0000313" key="2">
    <source>
        <dbReference type="Proteomes" id="UP000886501"/>
    </source>
</evidence>
<evidence type="ECO:0000313" key="1">
    <source>
        <dbReference type="EMBL" id="KAF9652549.1"/>
    </source>
</evidence>
<reference evidence="1" key="2">
    <citation type="journal article" date="2020" name="Nat. Commun.">
        <title>Large-scale genome sequencing of mycorrhizal fungi provides insights into the early evolution of symbiotic traits.</title>
        <authorList>
            <person name="Miyauchi S."/>
            <person name="Kiss E."/>
            <person name="Kuo A."/>
            <person name="Drula E."/>
            <person name="Kohler A."/>
            <person name="Sanchez-Garcia M."/>
            <person name="Morin E."/>
            <person name="Andreopoulos B."/>
            <person name="Barry K.W."/>
            <person name="Bonito G."/>
            <person name="Buee M."/>
            <person name="Carver A."/>
            <person name="Chen C."/>
            <person name="Cichocki N."/>
            <person name="Clum A."/>
            <person name="Culley D."/>
            <person name="Crous P.W."/>
            <person name="Fauchery L."/>
            <person name="Girlanda M."/>
            <person name="Hayes R.D."/>
            <person name="Keri Z."/>
            <person name="LaButti K."/>
            <person name="Lipzen A."/>
            <person name="Lombard V."/>
            <person name="Magnuson J."/>
            <person name="Maillard F."/>
            <person name="Murat C."/>
            <person name="Nolan M."/>
            <person name="Ohm R.A."/>
            <person name="Pangilinan J."/>
            <person name="Pereira M.F."/>
            <person name="Perotto S."/>
            <person name="Peter M."/>
            <person name="Pfister S."/>
            <person name="Riley R."/>
            <person name="Sitrit Y."/>
            <person name="Stielow J.B."/>
            <person name="Szollosi G."/>
            <person name="Zifcakova L."/>
            <person name="Stursova M."/>
            <person name="Spatafora J.W."/>
            <person name="Tedersoo L."/>
            <person name="Vaario L.M."/>
            <person name="Yamada A."/>
            <person name="Yan M."/>
            <person name="Wang P."/>
            <person name="Xu J."/>
            <person name="Bruns T."/>
            <person name="Baldrian P."/>
            <person name="Vilgalys R."/>
            <person name="Dunand C."/>
            <person name="Henrissat B."/>
            <person name="Grigoriev I.V."/>
            <person name="Hibbett D."/>
            <person name="Nagy L.G."/>
            <person name="Martin F.M."/>
        </authorList>
    </citation>
    <scope>NUCLEOTIDE SEQUENCE</scope>
    <source>
        <strain evidence="1">P2</strain>
    </source>
</reference>
<sequence length="554" mass="61552">MIEDKSTPPSQILTRRLRSLIANVEETTVESSAEQICGWINSSEDRGGRFRGLLRLTAELVLGKAMERPCLDFHHVLGRLCKILDTATDGEYSKSLNSLWKEEIQAAGVELLANDMAKEGSWPECLALVAFVGELCNKALLRPDDLCSCVGMLSNLRSNLGLELACTLLEATGYALCRDCDGKQHFDTAIQVMLLTLGGDGISVPIRRRVQELATQWTSGRTSPSKESSDDVQWDEETVNPDADEERHPTDQTAPQLCKPKHPEFYFGSGDVIFVCEGTSFRVQSDLLSNNSRVFSDMLKPASLNEEHLSDGCPCIHLSDAVDDFVILLRIFYTSGFPHRHKTPDFTTFSSLLRMTTKYELQEIRSQILLDLAPAYPTQLSGYEKSSCRGETVFETPIPHPNLVLNLFVKCNVAFALPFAYYRVCIAGDPASLKTNVKEVALSPETLKTALRGQARLKADEVQLARKVVFQDCSAWKCSGILSSKRVQVFNWILSKTVIRGGILEKGDFSGSGHCPQCTQAFAQELSKAKKDTWRDLPSYFSLPSWNNAAYQPV</sequence>
<organism evidence="1 2">
    <name type="scientific">Thelephora ganbajun</name>
    <name type="common">Ganba fungus</name>
    <dbReference type="NCBI Taxonomy" id="370292"/>
    <lineage>
        <taxon>Eukaryota</taxon>
        <taxon>Fungi</taxon>
        <taxon>Dikarya</taxon>
        <taxon>Basidiomycota</taxon>
        <taxon>Agaricomycotina</taxon>
        <taxon>Agaricomycetes</taxon>
        <taxon>Thelephorales</taxon>
        <taxon>Thelephoraceae</taxon>
        <taxon>Thelephora</taxon>
    </lineage>
</organism>
<dbReference type="EMBL" id="MU117968">
    <property type="protein sequence ID" value="KAF9652549.1"/>
    <property type="molecule type" value="Genomic_DNA"/>
</dbReference>
<protein>
    <submittedName>
        <fullName evidence="1">Uncharacterized protein</fullName>
    </submittedName>
</protein>
<reference evidence="1" key="1">
    <citation type="submission" date="2019-10" db="EMBL/GenBank/DDBJ databases">
        <authorList>
            <consortium name="DOE Joint Genome Institute"/>
            <person name="Kuo A."/>
            <person name="Miyauchi S."/>
            <person name="Kiss E."/>
            <person name="Drula E."/>
            <person name="Kohler A."/>
            <person name="Sanchez-Garcia M."/>
            <person name="Andreopoulos B."/>
            <person name="Barry K.W."/>
            <person name="Bonito G."/>
            <person name="Buee M."/>
            <person name="Carver A."/>
            <person name="Chen C."/>
            <person name="Cichocki N."/>
            <person name="Clum A."/>
            <person name="Culley D."/>
            <person name="Crous P.W."/>
            <person name="Fauchery L."/>
            <person name="Girlanda M."/>
            <person name="Hayes R."/>
            <person name="Keri Z."/>
            <person name="Labutti K."/>
            <person name="Lipzen A."/>
            <person name="Lombard V."/>
            <person name="Magnuson J."/>
            <person name="Maillard F."/>
            <person name="Morin E."/>
            <person name="Murat C."/>
            <person name="Nolan M."/>
            <person name="Ohm R."/>
            <person name="Pangilinan J."/>
            <person name="Pereira M."/>
            <person name="Perotto S."/>
            <person name="Peter M."/>
            <person name="Riley R."/>
            <person name="Sitrit Y."/>
            <person name="Stielow B."/>
            <person name="Szollosi G."/>
            <person name="Zifcakova L."/>
            <person name="Stursova M."/>
            <person name="Spatafora J.W."/>
            <person name="Tedersoo L."/>
            <person name="Vaario L.-M."/>
            <person name="Yamada A."/>
            <person name="Yan M."/>
            <person name="Wang P."/>
            <person name="Xu J."/>
            <person name="Bruns T."/>
            <person name="Baldrian P."/>
            <person name="Vilgalys R."/>
            <person name="Henrissat B."/>
            <person name="Grigoriev I.V."/>
            <person name="Hibbett D."/>
            <person name="Nagy L.G."/>
            <person name="Martin F.M."/>
        </authorList>
    </citation>
    <scope>NUCLEOTIDE SEQUENCE</scope>
    <source>
        <strain evidence="1">P2</strain>
    </source>
</reference>
<name>A0ACB6ZSJ6_THEGA</name>
<keyword evidence="2" id="KW-1185">Reference proteome</keyword>
<comment type="caution">
    <text evidence="1">The sequence shown here is derived from an EMBL/GenBank/DDBJ whole genome shotgun (WGS) entry which is preliminary data.</text>
</comment>
<gene>
    <name evidence="1" type="ORF">BDM02DRAFT_2771353</name>
</gene>
<proteinExistence type="predicted"/>